<dbReference type="PANTHER" id="PTHR23501:SF197">
    <property type="entry name" value="COMD"/>
    <property type="match status" value="1"/>
</dbReference>
<organism evidence="10 11">
    <name type="scientific">Streptosporangium brasiliense</name>
    <dbReference type="NCBI Taxonomy" id="47480"/>
    <lineage>
        <taxon>Bacteria</taxon>
        <taxon>Bacillati</taxon>
        <taxon>Actinomycetota</taxon>
        <taxon>Actinomycetes</taxon>
        <taxon>Streptosporangiales</taxon>
        <taxon>Streptosporangiaceae</taxon>
        <taxon>Streptosporangium</taxon>
    </lineage>
</organism>
<feature type="transmembrane region" description="Helical" evidence="8">
    <location>
        <begin position="291"/>
        <end position="313"/>
    </location>
</feature>
<feature type="transmembrane region" description="Helical" evidence="8">
    <location>
        <begin position="356"/>
        <end position="374"/>
    </location>
</feature>
<evidence type="ECO:0000256" key="2">
    <source>
        <dbReference type="ARBA" id="ARBA00022448"/>
    </source>
</evidence>
<dbReference type="PRINTS" id="PR01036">
    <property type="entry name" value="TCRTETB"/>
</dbReference>
<feature type="region of interest" description="Disordered" evidence="7">
    <location>
        <begin position="1"/>
        <end position="24"/>
    </location>
</feature>
<dbReference type="Proteomes" id="UP001230426">
    <property type="component" value="Unassembled WGS sequence"/>
</dbReference>
<dbReference type="NCBIfam" id="TIGR00711">
    <property type="entry name" value="efflux_EmrB"/>
    <property type="match status" value="1"/>
</dbReference>
<evidence type="ECO:0000256" key="5">
    <source>
        <dbReference type="ARBA" id="ARBA00022989"/>
    </source>
</evidence>
<dbReference type="InterPro" id="IPR020846">
    <property type="entry name" value="MFS_dom"/>
</dbReference>
<evidence type="ECO:0000256" key="8">
    <source>
        <dbReference type="SAM" id="Phobius"/>
    </source>
</evidence>
<gene>
    <name evidence="10" type="ORF">J2S55_004644</name>
</gene>
<feature type="transmembrane region" description="Helical" evidence="8">
    <location>
        <begin position="126"/>
        <end position="147"/>
    </location>
</feature>
<comment type="subcellular location">
    <subcellularLocation>
        <location evidence="1">Cell membrane</location>
        <topology evidence="1">Multi-pass membrane protein</topology>
    </subcellularLocation>
</comment>
<feature type="transmembrane region" description="Helical" evidence="8">
    <location>
        <begin position="189"/>
        <end position="209"/>
    </location>
</feature>
<comment type="caution">
    <text evidence="10">The sequence shown here is derived from an EMBL/GenBank/DDBJ whole genome shotgun (WGS) entry which is preliminary data.</text>
</comment>
<accession>A0ABT9R813</accession>
<evidence type="ECO:0000256" key="7">
    <source>
        <dbReference type="SAM" id="MobiDB-lite"/>
    </source>
</evidence>
<keyword evidence="11" id="KW-1185">Reference proteome</keyword>
<feature type="transmembrane region" description="Helical" evidence="8">
    <location>
        <begin position="159"/>
        <end position="177"/>
    </location>
</feature>
<dbReference type="EMBL" id="JAUSRB010000002">
    <property type="protein sequence ID" value="MDP9865378.1"/>
    <property type="molecule type" value="Genomic_DNA"/>
</dbReference>
<feature type="transmembrane region" description="Helical" evidence="8">
    <location>
        <begin position="251"/>
        <end position="270"/>
    </location>
</feature>
<dbReference type="RefSeq" id="WP_306864641.1">
    <property type="nucleotide sequence ID" value="NZ_JAUSRB010000002.1"/>
</dbReference>
<feature type="transmembrane region" description="Helical" evidence="8">
    <location>
        <begin position="101"/>
        <end position="120"/>
    </location>
</feature>
<dbReference type="Pfam" id="PF07690">
    <property type="entry name" value="MFS_1"/>
    <property type="match status" value="1"/>
</dbReference>
<evidence type="ECO:0000256" key="3">
    <source>
        <dbReference type="ARBA" id="ARBA00022475"/>
    </source>
</evidence>
<evidence type="ECO:0000259" key="9">
    <source>
        <dbReference type="PROSITE" id="PS50850"/>
    </source>
</evidence>
<evidence type="ECO:0000256" key="1">
    <source>
        <dbReference type="ARBA" id="ARBA00004651"/>
    </source>
</evidence>
<feature type="transmembrane region" description="Helical" evidence="8">
    <location>
        <begin position="414"/>
        <end position="440"/>
    </location>
</feature>
<dbReference type="SUPFAM" id="SSF103473">
    <property type="entry name" value="MFS general substrate transporter"/>
    <property type="match status" value="2"/>
</dbReference>
<feature type="compositionally biased region" description="Polar residues" evidence="7">
    <location>
        <begin position="1"/>
        <end position="12"/>
    </location>
</feature>
<keyword evidence="6 8" id="KW-0472">Membrane</keyword>
<keyword evidence="3" id="KW-1003">Cell membrane</keyword>
<keyword evidence="5 8" id="KW-1133">Transmembrane helix</keyword>
<dbReference type="CDD" id="cd17502">
    <property type="entry name" value="MFS_Azr1_MDR_like"/>
    <property type="match status" value="1"/>
</dbReference>
<evidence type="ECO:0000256" key="6">
    <source>
        <dbReference type="ARBA" id="ARBA00023136"/>
    </source>
</evidence>
<keyword evidence="2" id="KW-0813">Transport</keyword>
<feature type="transmembrane region" description="Helical" evidence="8">
    <location>
        <begin position="380"/>
        <end position="402"/>
    </location>
</feature>
<feature type="transmembrane region" description="Helical" evidence="8">
    <location>
        <begin position="460"/>
        <end position="478"/>
    </location>
</feature>
<reference evidence="10 11" key="1">
    <citation type="submission" date="2023-07" db="EMBL/GenBank/DDBJ databases">
        <title>Sequencing the genomes of 1000 actinobacteria strains.</title>
        <authorList>
            <person name="Klenk H.-P."/>
        </authorList>
    </citation>
    <scope>NUCLEOTIDE SEQUENCE [LARGE SCALE GENOMIC DNA]</scope>
    <source>
        <strain evidence="10 11">DSM 44109</strain>
    </source>
</reference>
<feature type="transmembrane region" description="Helical" evidence="8">
    <location>
        <begin position="221"/>
        <end position="239"/>
    </location>
</feature>
<name>A0ABT9R813_9ACTN</name>
<proteinExistence type="predicted"/>
<feature type="transmembrane region" description="Helical" evidence="8">
    <location>
        <begin position="325"/>
        <end position="344"/>
    </location>
</feature>
<dbReference type="PROSITE" id="PS50850">
    <property type="entry name" value="MFS"/>
    <property type="match status" value="1"/>
</dbReference>
<feature type="domain" description="Major facilitator superfamily (MFS) profile" evidence="9">
    <location>
        <begin position="36"/>
        <end position="482"/>
    </location>
</feature>
<evidence type="ECO:0000313" key="11">
    <source>
        <dbReference type="Proteomes" id="UP001230426"/>
    </source>
</evidence>
<dbReference type="InterPro" id="IPR011701">
    <property type="entry name" value="MFS"/>
</dbReference>
<protein>
    <submittedName>
        <fullName evidence="10">EmrB/QacA subfamily drug resistance transporter</fullName>
    </submittedName>
</protein>
<dbReference type="Gene3D" id="1.20.1720.10">
    <property type="entry name" value="Multidrug resistance protein D"/>
    <property type="match status" value="1"/>
</dbReference>
<evidence type="ECO:0000313" key="10">
    <source>
        <dbReference type="EMBL" id="MDP9865378.1"/>
    </source>
</evidence>
<dbReference type="InterPro" id="IPR004638">
    <property type="entry name" value="EmrB-like"/>
</dbReference>
<feature type="transmembrane region" description="Helical" evidence="8">
    <location>
        <begin position="70"/>
        <end position="89"/>
    </location>
</feature>
<feature type="transmembrane region" description="Helical" evidence="8">
    <location>
        <begin position="35"/>
        <end position="58"/>
    </location>
</feature>
<evidence type="ECO:0000256" key="4">
    <source>
        <dbReference type="ARBA" id="ARBA00022692"/>
    </source>
</evidence>
<dbReference type="Gene3D" id="1.20.1250.20">
    <property type="entry name" value="MFS general substrate transporter like domains"/>
    <property type="match status" value="1"/>
</dbReference>
<dbReference type="InterPro" id="IPR036259">
    <property type="entry name" value="MFS_trans_sf"/>
</dbReference>
<keyword evidence="4 8" id="KW-0812">Transmembrane</keyword>
<dbReference type="PANTHER" id="PTHR23501">
    <property type="entry name" value="MAJOR FACILITATOR SUPERFAMILY"/>
    <property type="match status" value="1"/>
</dbReference>
<sequence length="497" mass="50569">MTSDRTASPDTGTGTGTGQSVPAGGHGAGTGRLPFAVAGLVLGILMSVLDQTVVAIALPDIAADLGEAGSIGWIVTAYVLASTATGAVYGRLSDRFGRRAVFLSAITVFTVASALCGLAQSMPQLIAARTLQGVGAGALFTVPSIALAELFPLRLRARVQGYVGGVFALASVGGPLVGGSLTDAAGWRWIFYVNLPIGLLSIALVATSLRLPRSGDGARMDVAGAVLLAGATVSLLLVTEWGGRTHSWTSPAVLGLVVTALALAAAFWWQERRAAAPLIPPRLFAGRTLRVVFPATALLGALLYGSIVFLPTYLQVAFDLSATQAGLAGNPYFITFIVVSAITGGRAGRSGRFTPYLLSGAVIVVPGLLLLSRADLDSPYALVAAGMAVLGVGFGLIMQNLMTVAQNAVRPADLGAVTSAVVTVRGFGMAVGVALFNNLLIRHVGDDQRPEAIAGAVPEVLVWGVAPAVALVALMAAMPRAEASGRAGAAPETVRPS</sequence>